<sequence>MAADKQLIVVLEGTANMGVHWKTIVSDYLEKIVRKFCGNDAVEQTNGTTTGAETFELGLVQFNTRSYIGAMLMRSGWTRDVDRFLEWLSCMRFIGGGVEDPETAEGLADALMMFAIPENGYQTDQNLKGKRHCILVTACNPCPLPAPVYRPNIKDSGPPPLLSDAEAVAQWFGQCSVSLSVICSRKLPKVRALYEAANRNHTSADPAVHVQHPRFLVLISESFAEACAALNLPGLAPAQDPVKSLDPNLGASSSSHPAVE</sequence>
<dbReference type="GO" id="GO:0005667">
    <property type="term" value="C:transcription regulator complex"/>
    <property type="evidence" value="ECO:0007669"/>
    <property type="project" value="TreeGrafter"/>
</dbReference>
<dbReference type="PANTHER" id="PTHR12433">
    <property type="entry name" value="MEDIATOR OF RNA POLYMERASE II TRANSCRIPTION SUBUNIT 25"/>
    <property type="match status" value="1"/>
</dbReference>
<accession>A0A9Q1QKX0</accession>
<dbReference type="GO" id="GO:0016592">
    <property type="term" value="C:mediator complex"/>
    <property type="evidence" value="ECO:0007669"/>
    <property type="project" value="TreeGrafter"/>
</dbReference>
<dbReference type="OrthoDB" id="7690434at2759"/>
<keyword evidence="5" id="KW-1185">Reference proteome</keyword>
<dbReference type="InterPro" id="IPR021419">
    <property type="entry name" value="Mediator_Med25_VWA"/>
</dbReference>
<feature type="domain" description="Mediator of RNA polymerase II transcription subunit 25 von Willebrand factor type A" evidence="3">
    <location>
        <begin position="4"/>
        <end position="221"/>
    </location>
</feature>
<reference evidence="4" key="1">
    <citation type="submission" date="2022-04" db="EMBL/GenBank/DDBJ databases">
        <title>Carnegiea gigantea Genome sequencing and assembly v2.</title>
        <authorList>
            <person name="Copetti D."/>
            <person name="Sanderson M.J."/>
            <person name="Burquez A."/>
            <person name="Wojciechowski M.F."/>
        </authorList>
    </citation>
    <scope>NUCLEOTIDE SEQUENCE</scope>
    <source>
        <strain evidence="4">SGP5-SGP5p</strain>
        <tissue evidence="4">Aerial part</tissue>
    </source>
</reference>
<evidence type="ECO:0000313" key="5">
    <source>
        <dbReference type="Proteomes" id="UP001153076"/>
    </source>
</evidence>
<organism evidence="4 5">
    <name type="scientific">Carnegiea gigantea</name>
    <dbReference type="NCBI Taxonomy" id="171969"/>
    <lineage>
        <taxon>Eukaryota</taxon>
        <taxon>Viridiplantae</taxon>
        <taxon>Streptophyta</taxon>
        <taxon>Embryophyta</taxon>
        <taxon>Tracheophyta</taxon>
        <taxon>Spermatophyta</taxon>
        <taxon>Magnoliopsida</taxon>
        <taxon>eudicotyledons</taxon>
        <taxon>Gunneridae</taxon>
        <taxon>Pentapetalae</taxon>
        <taxon>Caryophyllales</taxon>
        <taxon>Cactineae</taxon>
        <taxon>Cactaceae</taxon>
        <taxon>Cactoideae</taxon>
        <taxon>Echinocereeae</taxon>
        <taxon>Carnegiea</taxon>
    </lineage>
</organism>
<evidence type="ECO:0000259" key="3">
    <source>
        <dbReference type="Pfam" id="PF11265"/>
    </source>
</evidence>
<name>A0A9Q1QKX0_9CARY</name>
<comment type="caution">
    <text evidence="4">The sequence shown here is derived from an EMBL/GenBank/DDBJ whole genome shotgun (WGS) entry which is preliminary data.</text>
</comment>
<dbReference type="Proteomes" id="UP001153076">
    <property type="component" value="Unassembled WGS sequence"/>
</dbReference>
<gene>
    <name evidence="4" type="ORF">Cgig2_010724</name>
</gene>
<dbReference type="PANTHER" id="PTHR12433:SF11">
    <property type="entry name" value="MEDIATOR OF RNA POLYMERASE II TRANSCRIPTION SUBUNIT 25"/>
    <property type="match status" value="1"/>
</dbReference>
<dbReference type="AlphaFoldDB" id="A0A9Q1QKX0"/>
<evidence type="ECO:0000313" key="4">
    <source>
        <dbReference type="EMBL" id="KAJ8445366.1"/>
    </source>
</evidence>
<dbReference type="Pfam" id="PF11265">
    <property type="entry name" value="Med25_VWA"/>
    <property type="match status" value="1"/>
</dbReference>
<dbReference type="EMBL" id="JAKOGI010000078">
    <property type="protein sequence ID" value="KAJ8445366.1"/>
    <property type="molecule type" value="Genomic_DNA"/>
</dbReference>
<evidence type="ECO:0000256" key="2">
    <source>
        <dbReference type="ARBA" id="ARBA00019694"/>
    </source>
</evidence>
<dbReference type="GO" id="GO:0045944">
    <property type="term" value="P:positive regulation of transcription by RNA polymerase II"/>
    <property type="evidence" value="ECO:0007669"/>
    <property type="project" value="TreeGrafter"/>
</dbReference>
<protein>
    <recommendedName>
        <fullName evidence="2">Mediator of RNA polymerase II transcription subunit 25</fullName>
    </recommendedName>
</protein>
<evidence type="ECO:0000256" key="1">
    <source>
        <dbReference type="ARBA" id="ARBA00009102"/>
    </source>
</evidence>
<proteinExistence type="inferred from homology"/>
<comment type="similarity">
    <text evidence="1">Belongs to the Mediator complex subunit 25 family.</text>
</comment>